<feature type="transmembrane region" description="Helical" evidence="1">
    <location>
        <begin position="37"/>
        <end position="58"/>
    </location>
</feature>
<keyword evidence="1" id="KW-0812">Transmembrane</keyword>
<comment type="caution">
    <text evidence="2">The sequence shown here is derived from an EMBL/GenBank/DDBJ whole genome shotgun (WGS) entry which is preliminary data.</text>
</comment>
<accession>A0ABV8MJ28</accession>
<keyword evidence="1" id="KW-0472">Membrane</keyword>
<proteinExistence type="predicted"/>
<organism evidence="2 3">
    <name type="scientific">Chitinimonas lacunae</name>
    <dbReference type="NCBI Taxonomy" id="1963018"/>
    <lineage>
        <taxon>Bacteria</taxon>
        <taxon>Pseudomonadati</taxon>
        <taxon>Pseudomonadota</taxon>
        <taxon>Betaproteobacteria</taxon>
        <taxon>Neisseriales</taxon>
        <taxon>Chitinibacteraceae</taxon>
        <taxon>Chitinimonas</taxon>
    </lineage>
</organism>
<name>A0ABV8MJ28_9NEIS</name>
<evidence type="ECO:0000313" key="3">
    <source>
        <dbReference type="Proteomes" id="UP001595791"/>
    </source>
</evidence>
<protein>
    <submittedName>
        <fullName evidence="2">Uncharacterized protein</fullName>
    </submittedName>
</protein>
<dbReference type="EMBL" id="JBHSBU010000001">
    <property type="protein sequence ID" value="MFC4158143.1"/>
    <property type="molecule type" value="Genomic_DNA"/>
</dbReference>
<keyword evidence="1" id="KW-1133">Transmembrane helix</keyword>
<feature type="transmembrane region" description="Helical" evidence="1">
    <location>
        <begin position="79"/>
        <end position="112"/>
    </location>
</feature>
<dbReference type="RefSeq" id="WP_378160507.1">
    <property type="nucleotide sequence ID" value="NZ_JBHSBU010000001.1"/>
</dbReference>
<dbReference type="Proteomes" id="UP001595791">
    <property type="component" value="Unassembled WGS sequence"/>
</dbReference>
<reference evidence="3" key="1">
    <citation type="journal article" date="2019" name="Int. J. Syst. Evol. Microbiol.">
        <title>The Global Catalogue of Microorganisms (GCM) 10K type strain sequencing project: providing services to taxonomists for standard genome sequencing and annotation.</title>
        <authorList>
            <consortium name="The Broad Institute Genomics Platform"/>
            <consortium name="The Broad Institute Genome Sequencing Center for Infectious Disease"/>
            <person name="Wu L."/>
            <person name="Ma J."/>
        </authorList>
    </citation>
    <scope>NUCLEOTIDE SEQUENCE [LARGE SCALE GENOMIC DNA]</scope>
    <source>
        <strain evidence="3">LMG 29894</strain>
    </source>
</reference>
<evidence type="ECO:0000313" key="2">
    <source>
        <dbReference type="EMBL" id="MFC4158143.1"/>
    </source>
</evidence>
<gene>
    <name evidence="2" type="ORF">ACFOW7_02105</name>
</gene>
<keyword evidence="3" id="KW-1185">Reference proteome</keyword>
<sequence>MVAMLLGLLVAMIFHALTLHRTMDAVSEINRPCPGALVWLTFFPLLGALWYLAYIILLSTAIQKDMALRGVQDNGQLPLAIALVVCWVLSLVPFINAVSWMALLVIWIIYWVKMAEYRRRLAG</sequence>
<evidence type="ECO:0000256" key="1">
    <source>
        <dbReference type="SAM" id="Phobius"/>
    </source>
</evidence>